<dbReference type="InterPro" id="IPR009511">
    <property type="entry name" value="MAD1/Cdc20-bound-Mad2-bd"/>
</dbReference>
<dbReference type="AlphaFoldDB" id="A0A0R3SEG3"/>
<dbReference type="OrthoDB" id="6262401at2759"/>
<dbReference type="PANTHER" id="PTHR15681:SF1">
    <property type="entry name" value="MAD2L1-BINDING PROTEIN"/>
    <property type="match status" value="1"/>
</dbReference>
<keyword evidence="4" id="KW-1185">Reference proteome</keyword>
<evidence type="ECO:0000313" key="2">
    <source>
        <dbReference type="EMBL" id="VUZ42215.1"/>
    </source>
</evidence>
<dbReference type="InterPro" id="IPR053729">
    <property type="entry name" value="MAD2L1BP_domain_sf"/>
</dbReference>
<protein>
    <submittedName>
        <fullName evidence="5">HECT domain-containing protein</fullName>
    </submittedName>
</protein>
<dbReference type="PANTHER" id="PTHR15681">
    <property type="entry name" value="MAD2L1-BINDING PROTEIN"/>
    <property type="match status" value="1"/>
</dbReference>
<name>A0A0R3SEG3_HYMDI</name>
<organism evidence="5">
    <name type="scientific">Hymenolepis diminuta</name>
    <name type="common">Rat tapeworm</name>
    <dbReference type="NCBI Taxonomy" id="6216"/>
    <lineage>
        <taxon>Eukaryota</taxon>
        <taxon>Metazoa</taxon>
        <taxon>Spiralia</taxon>
        <taxon>Lophotrochozoa</taxon>
        <taxon>Platyhelminthes</taxon>
        <taxon>Cestoda</taxon>
        <taxon>Eucestoda</taxon>
        <taxon>Cyclophyllidea</taxon>
        <taxon>Hymenolepididae</taxon>
        <taxon>Hymenolepis</taxon>
    </lineage>
</organism>
<evidence type="ECO:0000313" key="5">
    <source>
        <dbReference type="WBParaSite" id="HDID_0000315301-mRNA-1"/>
    </source>
</evidence>
<evidence type="ECO:0000313" key="1">
    <source>
        <dbReference type="EMBL" id="VDL28083.1"/>
    </source>
</evidence>
<reference evidence="2 4" key="3">
    <citation type="submission" date="2019-07" db="EMBL/GenBank/DDBJ databases">
        <authorList>
            <person name="Jastrzebski P J."/>
            <person name="Paukszto L."/>
            <person name="Jastrzebski P J."/>
        </authorList>
    </citation>
    <scope>NUCLEOTIDE SEQUENCE [LARGE SCALE GENOMIC DNA]</scope>
    <source>
        <strain evidence="2 4">WMS-il1</strain>
    </source>
</reference>
<dbReference type="WBParaSite" id="HDID_0000315301-mRNA-1">
    <property type="protein sequence ID" value="HDID_0000315301-mRNA-1"/>
    <property type="gene ID" value="HDID_0000315301"/>
</dbReference>
<dbReference type="EMBL" id="UYSG01000895">
    <property type="protein sequence ID" value="VDL28083.1"/>
    <property type="molecule type" value="Genomic_DNA"/>
</dbReference>
<evidence type="ECO:0000313" key="4">
    <source>
        <dbReference type="Proteomes" id="UP000321570"/>
    </source>
</evidence>
<dbReference type="EMBL" id="CABIJS010000088">
    <property type="protein sequence ID" value="VUZ42215.1"/>
    <property type="molecule type" value="Genomic_DNA"/>
</dbReference>
<dbReference type="GO" id="GO:0005634">
    <property type="term" value="C:nucleus"/>
    <property type="evidence" value="ECO:0007669"/>
    <property type="project" value="InterPro"/>
</dbReference>
<reference evidence="5" key="1">
    <citation type="submission" date="2017-02" db="UniProtKB">
        <authorList>
            <consortium name="WormBaseParasite"/>
        </authorList>
    </citation>
    <scope>IDENTIFICATION</scope>
</reference>
<dbReference type="GO" id="GO:0007096">
    <property type="term" value="P:regulation of exit from mitosis"/>
    <property type="evidence" value="ECO:0007669"/>
    <property type="project" value="InterPro"/>
</dbReference>
<dbReference type="Proteomes" id="UP000321570">
    <property type="component" value="Unassembled WGS sequence"/>
</dbReference>
<dbReference type="Proteomes" id="UP000274504">
    <property type="component" value="Unassembled WGS sequence"/>
</dbReference>
<reference evidence="1 3" key="2">
    <citation type="submission" date="2018-11" db="EMBL/GenBank/DDBJ databases">
        <authorList>
            <consortium name="Pathogen Informatics"/>
        </authorList>
    </citation>
    <scope>NUCLEOTIDE SEQUENCE [LARGE SCALE GENOMIC DNA]</scope>
</reference>
<accession>A0A0R3SEG3</accession>
<evidence type="ECO:0000313" key="3">
    <source>
        <dbReference type="Proteomes" id="UP000274504"/>
    </source>
</evidence>
<proteinExistence type="predicted"/>
<sequence>MSTSDVLTGCSVLSYSQRTSLLIKFIHFFLYNTEQFPDYKLLSTKDTGSTAVGSSDVSIKKMRSTLDSLFLLENDLECLSSSSIEQFLLILGQNIHKPSRIVLLSFRNCCADHIPREEKELMEEDCKGFFRNLMQNPHFDRIFSSVPPTRLHVFFRSSVPINCGNFIPKPDFNPLIRNCPIHMLNVISKEDTMEISLEEPTTDESNGLSDHLEKLFRSDGGMIWYSCSKVVTGCC</sequence>
<gene>
    <name evidence="1" type="ORF">HDID_LOCUS3151</name>
    <name evidence="2" type="ORF">WMSIL1_LOCUS2936</name>
</gene>
<dbReference type="Gene3D" id="3.30.900.20">
    <property type="match status" value="1"/>
</dbReference>